<comment type="subunit">
    <text evidence="2">Homotetramer.</text>
</comment>
<dbReference type="Gene3D" id="2.40.50.140">
    <property type="entry name" value="Nucleic acid-binding proteins"/>
    <property type="match status" value="1"/>
</dbReference>
<name>A0A9X2EAI7_9NOCA</name>
<dbReference type="PANTHER" id="PTHR10302">
    <property type="entry name" value="SINGLE-STRANDED DNA-BINDING PROTEIN"/>
    <property type="match status" value="1"/>
</dbReference>
<keyword evidence="1 2" id="KW-0238">DNA-binding</keyword>
<reference evidence="5" key="1">
    <citation type="submission" date="2022-06" db="EMBL/GenBank/DDBJ databases">
        <title>Novel species in genus nocardia.</title>
        <authorList>
            <person name="Li F."/>
        </authorList>
    </citation>
    <scope>NUCLEOTIDE SEQUENCE</scope>
    <source>
        <strain evidence="5">CDC141</strain>
    </source>
</reference>
<dbReference type="InterPro" id="IPR012340">
    <property type="entry name" value="NA-bd_OB-fold"/>
</dbReference>
<proteinExistence type="inferred from homology"/>
<gene>
    <name evidence="5" type="primary">ssb</name>
    <name evidence="5" type="ORF">NDR86_13665</name>
</gene>
<evidence type="ECO:0000313" key="6">
    <source>
        <dbReference type="Proteomes" id="UP001139157"/>
    </source>
</evidence>
<dbReference type="NCBIfam" id="TIGR00621">
    <property type="entry name" value="ssb"/>
    <property type="match status" value="1"/>
</dbReference>
<comment type="caution">
    <text evidence="2">Lacks conserved residue(s) required for the propagation of feature annotation.</text>
</comment>
<protein>
    <recommendedName>
        <fullName evidence="2 3">Single-stranded DNA-binding protein</fullName>
        <shortName evidence="2">SSB</shortName>
    </recommendedName>
</protein>
<evidence type="ECO:0000256" key="1">
    <source>
        <dbReference type="ARBA" id="ARBA00023125"/>
    </source>
</evidence>
<dbReference type="GO" id="GO:0006260">
    <property type="term" value="P:DNA replication"/>
    <property type="evidence" value="ECO:0007669"/>
    <property type="project" value="InterPro"/>
</dbReference>
<dbReference type="GO" id="GO:0003697">
    <property type="term" value="F:single-stranded DNA binding"/>
    <property type="evidence" value="ECO:0007669"/>
    <property type="project" value="UniProtKB-UniRule"/>
</dbReference>
<organism evidence="5 6">
    <name type="scientific">Nocardia pulmonis</name>
    <dbReference type="NCBI Taxonomy" id="2951408"/>
    <lineage>
        <taxon>Bacteria</taxon>
        <taxon>Bacillati</taxon>
        <taxon>Actinomycetota</taxon>
        <taxon>Actinomycetes</taxon>
        <taxon>Mycobacteriales</taxon>
        <taxon>Nocardiaceae</taxon>
        <taxon>Nocardia</taxon>
    </lineage>
</organism>
<dbReference type="SUPFAM" id="SSF50249">
    <property type="entry name" value="Nucleic acid-binding proteins"/>
    <property type="match status" value="1"/>
</dbReference>
<feature type="compositionally biased region" description="Low complexity" evidence="4">
    <location>
        <begin position="140"/>
        <end position="178"/>
    </location>
</feature>
<dbReference type="AlphaFoldDB" id="A0A9X2EAI7"/>
<keyword evidence="6" id="KW-1185">Reference proteome</keyword>
<comment type="caution">
    <text evidence="5">The sequence shown here is derived from an EMBL/GenBank/DDBJ whole genome shotgun (WGS) entry which is preliminary data.</text>
</comment>
<dbReference type="InterPro" id="IPR011344">
    <property type="entry name" value="ssDNA-bd"/>
</dbReference>
<dbReference type="PANTHER" id="PTHR10302:SF27">
    <property type="entry name" value="SINGLE-STRANDED DNA-BINDING PROTEIN"/>
    <property type="match status" value="1"/>
</dbReference>
<dbReference type="EMBL" id="JAMRXG010000005">
    <property type="protein sequence ID" value="MCM6774523.1"/>
    <property type="molecule type" value="Genomic_DNA"/>
</dbReference>
<evidence type="ECO:0000256" key="3">
    <source>
        <dbReference type="RuleBase" id="RU000524"/>
    </source>
</evidence>
<sequence>MTTHTTLTIVGNLTTDPELTFVPSGDAVVNFTVASTPRYYDRNAGEWRDGEALFMRCSQWRQPAENVAESLTRGSRVVVTGALKKRSFTTPEGEKRTVVELEADEVAVSLRFATATITRNRSNVTSLTRRRATSRNGFGQPASTDPASDSAASQTTADDPWAAPAFAAAAAGGDDPGF</sequence>
<dbReference type="NCBIfam" id="NF005851">
    <property type="entry name" value="PRK07772.1"/>
    <property type="match status" value="1"/>
</dbReference>
<dbReference type="RefSeq" id="WP_251912198.1">
    <property type="nucleotide sequence ID" value="NZ_JAMRXG010000005.1"/>
</dbReference>
<evidence type="ECO:0000256" key="2">
    <source>
        <dbReference type="HAMAP-Rule" id="MF_00984"/>
    </source>
</evidence>
<dbReference type="PROSITE" id="PS50935">
    <property type="entry name" value="SSB"/>
    <property type="match status" value="1"/>
</dbReference>
<accession>A0A9X2EAI7</accession>
<dbReference type="Proteomes" id="UP001139157">
    <property type="component" value="Unassembled WGS sequence"/>
</dbReference>
<dbReference type="GO" id="GO:0009295">
    <property type="term" value="C:nucleoid"/>
    <property type="evidence" value="ECO:0007669"/>
    <property type="project" value="TreeGrafter"/>
</dbReference>
<dbReference type="Pfam" id="PF00436">
    <property type="entry name" value="SSB"/>
    <property type="match status" value="1"/>
</dbReference>
<evidence type="ECO:0000313" key="5">
    <source>
        <dbReference type="EMBL" id="MCM6774523.1"/>
    </source>
</evidence>
<dbReference type="CDD" id="cd04496">
    <property type="entry name" value="SSB_OBF"/>
    <property type="match status" value="1"/>
</dbReference>
<evidence type="ECO:0000256" key="4">
    <source>
        <dbReference type="SAM" id="MobiDB-lite"/>
    </source>
</evidence>
<dbReference type="HAMAP" id="MF_00984">
    <property type="entry name" value="SSB"/>
    <property type="match status" value="1"/>
</dbReference>
<feature type="region of interest" description="Disordered" evidence="4">
    <location>
        <begin position="122"/>
        <end position="178"/>
    </location>
</feature>
<dbReference type="InterPro" id="IPR000424">
    <property type="entry name" value="Primosome_PriB/ssb"/>
</dbReference>